<dbReference type="EMBL" id="KX557281">
    <property type="protein sequence ID" value="AOE44576.1"/>
    <property type="molecule type" value="Genomic_DNA"/>
</dbReference>
<protein>
    <submittedName>
        <fullName evidence="1">Uncharacterized protein</fullName>
    </submittedName>
</protein>
<evidence type="ECO:0000313" key="2">
    <source>
        <dbReference type="Proteomes" id="UP000203357"/>
    </source>
</evidence>
<keyword evidence="2" id="KW-1185">Reference proteome</keyword>
<evidence type="ECO:0000313" key="1">
    <source>
        <dbReference type="EMBL" id="AOE44576.1"/>
    </source>
</evidence>
<proteinExistence type="predicted"/>
<dbReference type="GeneID" id="29067958"/>
<dbReference type="KEGG" id="vg:29067958"/>
<dbReference type="RefSeq" id="YP_009291033.1">
    <property type="nucleotide sequence ID" value="NC_031109.1"/>
</dbReference>
<organism evidence="1 2">
    <name type="scientific">Gordonia phage Jumbo</name>
    <dbReference type="NCBI Taxonomy" id="1887650"/>
    <lineage>
        <taxon>Viruses</taxon>
        <taxon>Duplodnaviria</taxon>
        <taxon>Heunggongvirae</taxon>
        <taxon>Uroviricota</taxon>
        <taxon>Caudoviricetes</taxon>
        <taxon>Gorjumvirus</taxon>
        <taxon>Gorjumvirus jumbo</taxon>
    </lineage>
</organism>
<dbReference type="Proteomes" id="UP000203357">
    <property type="component" value="Segment"/>
</dbReference>
<name>A0A1B3B0T0_9CAUD</name>
<gene>
    <name evidence="1" type="primary">68</name>
    <name evidence="1" type="ORF">SEA_JUMBO_68</name>
</gene>
<accession>A0A1B3B0T0</accession>
<sequence>MRLGRAKKKPLDFNDILINDTIQNTVSGRVYRVVKNHGGPNGLGCIELTINPKYPDYEGVVIISSLDNFELYERATNAAYGRHCASSTTNRLTKRLKKMYEDWDKLDPENYGPGSHAK</sequence>
<reference evidence="2" key="1">
    <citation type="submission" date="2016-07" db="EMBL/GenBank/DDBJ databases">
        <authorList>
            <person name="Florea S."/>
            <person name="Webb J.S."/>
            <person name="Jaromczyk J."/>
            <person name="Schardl C.L."/>
        </authorList>
    </citation>
    <scope>NUCLEOTIDE SEQUENCE [LARGE SCALE GENOMIC DNA]</scope>
</reference>